<evidence type="ECO:0000313" key="1">
    <source>
        <dbReference type="EMBL" id="KAB4470219.1"/>
    </source>
</evidence>
<name>A0A6I0S4L6_BACT4</name>
<comment type="caution">
    <text evidence="1">The sequence shown here is derived from an EMBL/GenBank/DDBJ whole genome shotgun (WGS) entry which is preliminary data.</text>
</comment>
<accession>A0A6I0S4L6</accession>
<dbReference type="EMBL" id="WCRS01000019">
    <property type="protein sequence ID" value="KAB4470219.1"/>
    <property type="molecule type" value="Genomic_DNA"/>
</dbReference>
<protein>
    <submittedName>
        <fullName evidence="1">Uncharacterized protein</fullName>
    </submittedName>
</protein>
<dbReference type="AlphaFoldDB" id="A0A6I0S4L6"/>
<evidence type="ECO:0000313" key="2">
    <source>
        <dbReference type="Proteomes" id="UP000488521"/>
    </source>
</evidence>
<gene>
    <name evidence="1" type="ORF">GAN59_20605</name>
</gene>
<dbReference type="Proteomes" id="UP000488521">
    <property type="component" value="Unassembled WGS sequence"/>
</dbReference>
<proteinExistence type="predicted"/>
<reference evidence="1 2" key="1">
    <citation type="journal article" date="2019" name="Nat. Med.">
        <title>A library of human gut bacterial isolates paired with longitudinal multiomics data enables mechanistic microbiome research.</title>
        <authorList>
            <person name="Poyet M."/>
            <person name="Groussin M."/>
            <person name="Gibbons S.M."/>
            <person name="Avila-Pacheco J."/>
            <person name="Jiang X."/>
            <person name="Kearney S.M."/>
            <person name="Perrotta A.R."/>
            <person name="Berdy B."/>
            <person name="Zhao S."/>
            <person name="Lieberman T.D."/>
            <person name="Swanson P.K."/>
            <person name="Smith M."/>
            <person name="Roesemann S."/>
            <person name="Alexander J.E."/>
            <person name="Rich S.A."/>
            <person name="Livny J."/>
            <person name="Vlamakis H."/>
            <person name="Clish C."/>
            <person name="Bullock K."/>
            <person name="Deik A."/>
            <person name="Scott J."/>
            <person name="Pierce K.A."/>
            <person name="Xavier R.J."/>
            <person name="Alm E.J."/>
        </authorList>
    </citation>
    <scope>NUCLEOTIDE SEQUENCE [LARGE SCALE GENOMIC DNA]</scope>
    <source>
        <strain evidence="1 2">BIOML-A156</strain>
    </source>
</reference>
<sequence>MVNYGTIYTLPFKSRKEVSYLIEIQKENYTDDSVELVGSGSSPFSVSIEDEDFLYVPTRFSKAVIRVVGGDYLQSLYSTGYQQYRVNFKRENDIVWTGFVKPELYTQDYTSTKFELEIDCISAMGTLEYINYKQGRSDTRSFISIWELLKMFISESRGCYSSVFIPHVYAKDQSSYNKESNILKELTISEQNFFDEDDKAMTLKEVLEETCKFLNWTCVDWLGNLYFVDVDHKGTYHEYNLDMTSFTQQSPNRFKVSEIGFAGSEHFLDILPGYNKATIKCSNYCYNDIISEEEFKKLSTFAERKTYNYKQYYETRQYLKSKVFKLPRYENLNDNKPYCNLVDESVTNVYIDEPTRYFLGGYCAKRCEYEVNDGKPNISDYNWEYLYQFKLVSDYKYTYPSTVPPTGDEQENPDWKPPMITVPKQLGTGSPLLKFKDNKPIKYFDGAFGISMSYSHPLNASNMTSYEKYNSGGVFGTEIACRLIVGDYYYTNNGWVKSTTKPTGLDLTFDLDFKLKKPDEWVKNENTKTLSMPYEGLTGYVIEIPNNINLFGQLEFEILKKVWLPEGVSGYGFFLKDIKIDFKKKVIDNDNIEENNSDRIYENVVNESYINPLDEIEFKISSYNNDGACYSKIMLGSDYLRDNLYSSIENALVRPEEQLIRRIINQYGATKIKLTQVLKNSESITPISVISDNYMNGKNFIVTGGEIDFAAEQFTCKMIQTNGYTNKE</sequence>
<organism evidence="1 2">
    <name type="scientific">Bacteroides thetaiotaomicron</name>
    <dbReference type="NCBI Taxonomy" id="818"/>
    <lineage>
        <taxon>Bacteria</taxon>
        <taxon>Pseudomonadati</taxon>
        <taxon>Bacteroidota</taxon>
        <taxon>Bacteroidia</taxon>
        <taxon>Bacteroidales</taxon>
        <taxon>Bacteroidaceae</taxon>
        <taxon>Bacteroides</taxon>
    </lineage>
</organism>